<dbReference type="FunFam" id="3.40.50.300:FF:000221">
    <property type="entry name" value="Multidrug ABC transporter ATP-binding protein"/>
    <property type="match status" value="1"/>
</dbReference>
<proteinExistence type="predicted"/>
<evidence type="ECO:0000313" key="13">
    <source>
        <dbReference type="Proteomes" id="UP001144204"/>
    </source>
</evidence>
<keyword evidence="7 9" id="KW-1133">Transmembrane helix</keyword>
<dbReference type="GO" id="GO:0034040">
    <property type="term" value="F:ATPase-coupled lipid transmembrane transporter activity"/>
    <property type="evidence" value="ECO:0007669"/>
    <property type="project" value="TreeGrafter"/>
</dbReference>
<reference evidence="12" key="1">
    <citation type="submission" date="2022-07" db="EMBL/GenBank/DDBJ databases">
        <authorList>
            <person name="Kouya T."/>
            <person name="Ishiyama Y."/>
        </authorList>
    </citation>
    <scope>NUCLEOTIDE SEQUENCE</scope>
    <source>
        <strain evidence="12">WR16-4</strain>
    </source>
</reference>
<gene>
    <name evidence="12" type="ORF">WR164_00440</name>
</gene>
<dbReference type="EMBL" id="BRPL01000002">
    <property type="protein sequence ID" value="GLB46065.1"/>
    <property type="molecule type" value="Genomic_DNA"/>
</dbReference>
<keyword evidence="2" id="KW-0813">Transport</keyword>
<dbReference type="GO" id="GO:0005524">
    <property type="term" value="F:ATP binding"/>
    <property type="evidence" value="ECO:0007669"/>
    <property type="project" value="UniProtKB-KW"/>
</dbReference>
<dbReference type="PROSITE" id="PS50929">
    <property type="entry name" value="ABC_TM1F"/>
    <property type="match status" value="1"/>
</dbReference>
<evidence type="ECO:0000313" key="12">
    <source>
        <dbReference type="EMBL" id="GLB46065.1"/>
    </source>
</evidence>
<name>A0A9W6AZZ0_9LACO</name>
<dbReference type="InterPro" id="IPR027417">
    <property type="entry name" value="P-loop_NTPase"/>
</dbReference>
<dbReference type="Pfam" id="PF00005">
    <property type="entry name" value="ABC_tran"/>
    <property type="match status" value="1"/>
</dbReference>
<keyword evidence="3" id="KW-1003">Cell membrane</keyword>
<keyword evidence="8 9" id="KW-0472">Membrane</keyword>
<dbReference type="InterPro" id="IPR039421">
    <property type="entry name" value="Type_1_exporter"/>
</dbReference>
<evidence type="ECO:0000256" key="7">
    <source>
        <dbReference type="ARBA" id="ARBA00022989"/>
    </source>
</evidence>
<evidence type="ECO:0000256" key="5">
    <source>
        <dbReference type="ARBA" id="ARBA00022741"/>
    </source>
</evidence>
<dbReference type="Gene3D" id="1.20.1560.10">
    <property type="entry name" value="ABC transporter type 1, transmembrane domain"/>
    <property type="match status" value="1"/>
</dbReference>
<dbReference type="PROSITE" id="PS50893">
    <property type="entry name" value="ABC_TRANSPORTER_2"/>
    <property type="match status" value="1"/>
</dbReference>
<dbReference type="Gene3D" id="3.40.50.300">
    <property type="entry name" value="P-loop containing nucleotide triphosphate hydrolases"/>
    <property type="match status" value="1"/>
</dbReference>
<feature type="transmembrane region" description="Helical" evidence="9">
    <location>
        <begin position="250"/>
        <end position="269"/>
    </location>
</feature>
<evidence type="ECO:0000256" key="2">
    <source>
        <dbReference type="ARBA" id="ARBA00022448"/>
    </source>
</evidence>
<evidence type="ECO:0000256" key="3">
    <source>
        <dbReference type="ARBA" id="ARBA00022475"/>
    </source>
</evidence>
<evidence type="ECO:0000256" key="6">
    <source>
        <dbReference type="ARBA" id="ARBA00022840"/>
    </source>
</evidence>
<dbReference type="GO" id="GO:0034775">
    <property type="term" value="P:glutathione transmembrane transport"/>
    <property type="evidence" value="ECO:0007669"/>
    <property type="project" value="InterPro"/>
</dbReference>
<dbReference type="SUPFAM" id="SSF52540">
    <property type="entry name" value="P-loop containing nucleoside triphosphate hydrolases"/>
    <property type="match status" value="1"/>
</dbReference>
<keyword evidence="6" id="KW-0067">ATP-binding</keyword>
<evidence type="ECO:0000259" key="10">
    <source>
        <dbReference type="PROSITE" id="PS50893"/>
    </source>
</evidence>
<feature type="transmembrane region" description="Helical" evidence="9">
    <location>
        <begin position="139"/>
        <end position="159"/>
    </location>
</feature>
<comment type="caution">
    <text evidence="12">The sequence shown here is derived from an EMBL/GenBank/DDBJ whole genome shotgun (WGS) entry which is preliminary data.</text>
</comment>
<dbReference type="NCBIfam" id="TIGR02868">
    <property type="entry name" value="CydC"/>
    <property type="match status" value="1"/>
</dbReference>
<feature type="transmembrane region" description="Helical" evidence="9">
    <location>
        <begin position="281"/>
        <end position="302"/>
    </location>
</feature>
<accession>A0A9W6AZZ0</accession>
<dbReference type="Proteomes" id="UP001144204">
    <property type="component" value="Unassembled WGS sequence"/>
</dbReference>
<dbReference type="AlphaFoldDB" id="A0A9W6AZZ0"/>
<protein>
    <submittedName>
        <fullName evidence="12">Thiol reductant ABC exporter subunit CydC</fullName>
    </submittedName>
</protein>
<dbReference type="GO" id="GO:0140359">
    <property type="term" value="F:ABC-type transporter activity"/>
    <property type="evidence" value="ECO:0007669"/>
    <property type="project" value="InterPro"/>
</dbReference>
<comment type="subcellular location">
    <subcellularLocation>
        <location evidence="1">Cell membrane</location>
        <topology evidence="1">Multi-pass membrane protein</topology>
    </subcellularLocation>
</comment>
<dbReference type="GO" id="GO:0045454">
    <property type="term" value="P:cell redox homeostasis"/>
    <property type="evidence" value="ECO:0007669"/>
    <property type="project" value="InterPro"/>
</dbReference>
<feature type="domain" description="ABC transporter" evidence="10">
    <location>
        <begin position="341"/>
        <end position="575"/>
    </location>
</feature>
<dbReference type="InterPro" id="IPR014223">
    <property type="entry name" value="ABC_CydC/D"/>
</dbReference>
<dbReference type="InterPro" id="IPR003439">
    <property type="entry name" value="ABC_transporter-like_ATP-bd"/>
</dbReference>
<keyword evidence="4 9" id="KW-0812">Transmembrane</keyword>
<dbReference type="SMART" id="SM00382">
    <property type="entry name" value="AAA"/>
    <property type="match status" value="1"/>
</dbReference>
<dbReference type="SUPFAM" id="SSF90123">
    <property type="entry name" value="ABC transporter transmembrane region"/>
    <property type="match status" value="1"/>
</dbReference>
<dbReference type="PROSITE" id="PS00211">
    <property type="entry name" value="ABC_TRANSPORTER_1"/>
    <property type="match status" value="1"/>
</dbReference>
<feature type="domain" description="ABC transmembrane type-1" evidence="11">
    <location>
        <begin position="23"/>
        <end position="307"/>
    </location>
</feature>
<dbReference type="Pfam" id="PF00664">
    <property type="entry name" value="ABC_membrane"/>
    <property type="match status" value="1"/>
</dbReference>
<keyword evidence="5" id="KW-0547">Nucleotide-binding</keyword>
<dbReference type="InterPro" id="IPR011527">
    <property type="entry name" value="ABC1_TM_dom"/>
</dbReference>
<dbReference type="InterPro" id="IPR036640">
    <property type="entry name" value="ABC1_TM_sf"/>
</dbReference>
<dbReference type="InterPro" id="IPR003593">
    <property type="entry name" value="AAA+_ATPase"/>
</dbReference>
<dbReference type="GO" id="GO:0016887">
    <property type="term" value="F:ATP hydrolysis activity"/>
    <property type="evidence" value="ECO:0007669"/>
    <property type="project" value="InterPro"/>
</dbReference>
<reference evidence="12" key="2">
    <citation type="journal article" date="2023" name="PLoS ONE">
        <title>Philodulcilactobacillus myokoensis gen. nov., sp. nov., a fructophilic, acidophilic, and agar-phobic lactic acid bacterium isolated from fermented vegetable extracts.</title>
        <authorList>
            <person name="Kouya T."/>
            <person name="Ishiyama Y."/>
            <person name="Ohashi S."/>
            <person name="Kumakubo R."/>
            <person name="Yamazaki T."/>
            <person name="Otaki T."/>
        </authorList>
    </citation>
    <scope>NUCLEOTIDE SEQUENCE</scope>
    <source>
        <strain evidence="12">WR16-4</strain>
    </source>
</reference>
<dbReference type="RefSeq" id="WP_286135526.1">
    <property type="nucleotide sequence ID" value="NZ_BRPL01000002.1"/>
</dbReference>
<dbReference type="GO" id="GO:0005886">
    <property type="term" value="C:plasma membrane"/>
    <property type="evidence" value="ECO:0007669"/>
    <property type="project" value="UniProtKB-SubCell"/>
</dbReference>
<evidence type="ECO:0000256" key="8">
    <source>
        <dbReference type="ARBA" id="ARBA00023136"/>
    </source>
</evidence>
<feature type="transmembrane region" description="Helical" evidence="9">
    <location>
        <begin position="58"/>
        <end position="77"/>
    </location>
</feature>
<evidence type="ECO:0000256" key="9">
    <source>
        <dbReference type="SAM" id="Phobius"/>
    </source>
</evidence>
<keyword evidence="13" id="KW-1185">Reference proteome</keyword>
<feature type="transmembrane region" description="Helical" evidence="9">
    <location>
        <begin position="165"/>
        <end position="186"/>
    </location>
</feature>
<organism evidence="12 13">
    <name type="scientific">Philodulcilactobacillus myokoensis</name>
    <dbReference type="NCBI Taxonomy" id="2929573"/>
    <lineage>
        <taxon>Bacteria</taxon>
        <taxon>Bacillati</taxon>
        <taxon>Bacillota</taxon>
        <taxon>Bacilli</taxon>
        <taxon>Lactobacillales</taxon>
        <taxon>Lactobacillaceae</taxon>
        <taxon>Philodulcilactobacillus</taxon>
    </lineage>
</organism>
<evidence type="ECO:0000256" key="1">
    <source>
        <dbReference type="ARBA" id="ARBA00004651"/>
    </source>
</evidence>
<evidence type="ECO:0000259" key="11">
    <source>
        <dbReference type="PROSITE" id="PS50929"/>
    </source>
</evidence>
<dbReference type="PANTHER" id="PTHR24221:SF653">
    <property type="entry name" value="TRANSPORT ATP-BINDING PROTEIN CYDC"/>
    <property type="match status" value="1"/>
</dbReference>
<sequence>MFKFLKHDKWIRPFLKKDRKRLLITFSLGMLTSISAIGLMFVAGYLISRSATRPANILIVYVPIILAQAFGIGRPLFKYLERIKSHDWVLGVTSKLRSSLYRILEKQAFFLDEKYQFGSLLDLLADDIDHLENLYLKTIFPTLIANITGLIVIIGLGIINWVMALIMLGFFIMILFLMPWLSIVLYGKLQTNKKQLTNQAYNHTTDTTLGITDWMISGRQKDYLKRNLEFDRQISIDDHQLNHFEWNRDLITKIILDLVIVIVLVWGNLNFIGSQSAANYIAAFVLGIFPLIDILVPVSQAVEEWPMYRRSLVHLNQLSQNEPKIKRVPNSDLSPAQFQKITMKNVSFHYSNDTQTILRNISIQIKKGSKLAIIGPSGVGKSTLLQLFLGIINPTSGNVQINDTDVNQLKFKYQKWFSVLSQQPFLFNTSILNNVRIGNENASDQEVKQALKDVRLDHFIHTLPDGYQTNIQESGARLSGGQKQRLSLARILLQNHPIVILDEPTVGLDPLTENQLIETLTQVLKHKTVIWVTHHLQGLSKMDQVIFLKNGNIQMAGSPKELSHHNAHYRRLAAMDKGLVK</sequence>
<dbReference type="PANTHER" id="PTHR24221">
    <property type="entry name" value="ATP-BINDING CASSETTE SUB-FAMILY B"/>
    <property type="match status" value="1"/>
</dbReference>
<evidence type="ECO:0000256" key="4">
    <source>
        <dbReference type="ARBA" id="ARBA00022692"/>
    </source>
</evidence>
<feature type="transmembrane region" description="Helical" evidence="9">
    <location>
        <begin position="21"/>
        <end position="46"/>
    </location>
</feature>
<dbReference type="InterPro" id="IPR017871">
    <property type="entry name" value="ABC_transporter-like_CS"/>
</dbReference>